<dbReference type="SUPFAM" id="SSF53756">
    <property type="entry name" value="UDP-Glycosyltransferase/glycogen phosphorylase"/>
    <property type="match status" value="1"/>
</dbReference>
<gene>
    <name evidence="4" type="primary">pseG</name>
    <name evidence="4" type="ORF">EGH82_19865</name>
</gene>
<evidence type="ECO:0000313" key="5">
    <source>
        <dbReference type="Proteomes" id="UP000278792"/>
    </source>
</evidence>
<accession>A0A3N3DUH5</accession>
<feature type="active site" description="Proton acceptor" evidence="1">
    <location>
        <position position="17"/>
    </location>
</feature>
<dbReference type="EMBL" id="RKIK01000091">
    <property type="protein sequence ID" value="ROV58151.1"/>
    <property type="molecule type" value="Genomic_DNA"/>
</dbReference>
<dbReference type="RefSeq" id="WP_123783375.1">
    <property type="nucleotide sequence ID" value="NZ_RKIK01000091.1"/>
</dbReference>
<dbReference type="Gene3D" id="3.40.50.11190">
    <property type="match status" value="1"/>
</dbReference>
<dbReference type="PROSITE" id="PS51186">
    <property type="entry name" value="GNAT"/>
    <property type="match status" value="1"/>
</dbReference>
<evidence type="ECO:0000313" key="4">
    <source>
        <dbReference type="EMBL" id="ROV58151.1"/>
    </source>
</evidence>
<dbReference type="GO" id="GO:0016747">
    <property type="term" value="F:acyltransferase activity, transferring groups other than amino-acyl groups"/>
    <property type="evidence" value="ECO:0007669"/>
    <property type="project" value="InterPro"/>
</dbReference>
<dbReference type="Proteomes" id="UP000278792">
    <property type="component" value="Unassembled WGS sequence"/>
</dbReference>
<dbReference type="GO" id="GO:0016758">
    <property type="term" value="F:hexosyltransferase activity"/>
    <property type="evidence" value="ECO:0007669"/>
    <property type="project" value="InterPro"/>
</dbReference>
<dbReference type="SUPFAM" id="SSF55729">
    <property type="entry name" value="Acyl-CoA N-acyltransferases (Nat)"/>
    <property type="match status" value="1"/>
</dbReference>
<dbReference type="PANTHER" id="PTHR21015:SF22">
    <property type="entry name" value="GLYCOSYLTRANSFERASE"/>
    <property type="match status" value="1"/>
</dbReference>
<evidence type="ECO:0000256" key="2">
    <source>
        <dbReference type="PIRSR" id="PIRSR620023-2"/>
    </source>
</evidence>
<dbReference type="InterPro" id="IPR007235">
    <property type="entry name" value="Glyco_trans_28_C"/>
</dbReference>
<feature type="binding site" evidence="2">
    <location>
        <position position="269"/>
    </location>
    <ligand>
        <name>substrate</name>
    </ligand>
</feature>
<dbReference type="AlphaFoldDB" id="A0A3N3DUH5"/>
<name>A0A3N3DUH5_9VIBR</name>
<dbReference type="PANTHER" id="PTHR21015">
    <property type="entry name" value="UDP-N-ACETYLGLUCOSAMINE--N-ACETYLMURAMYL-(PENTAPEPTIDE) PYROPHOSPHORYL-UNDECAPRENOL N-ACETYLGLUCOSAMINE TRANSFERASE 1"/>
    <property type="match status" value="1"/>
</dbReference>
<keyword evidence="4" id="KW-0378">Hydrolase</keyword>
<organism evidence="4 5">
    <name type="scientific">Vibrio ponticus</name>
    <dbReference type="NCBI Taxonomy" id="265668"/>
    <lineage>
        <taxon>Bacteria</taxon>
        <taxon>Pseudomonadati</taxon>
        <taxon>Pseudomonadota</taxon>
        <taxon>Gammaproteobacteria</taxon>
        <taxon>Vibrionales</taxon>
        <taxon>Vibrionaceae</taxon>
        <taxon>Vibrio</taxon>
    </lineage>
</organism>
<reference evidence="4 5" key="1">
    <citation type="submission" date="2018-11" db="EMBL/GenBank/DDBJ databases">
        <title>Vibrio ponticus strain CAIM 1751 pathogenic for the snapper Lutjanus guttatus.</title>
        <authorList>
            <person name="Soto-Rodriguez S."/>
            <person name="Lozano-Olvera R."/>
            <person name="Gomez-Gil B."/>
        </authorList>
    </citation>
    <scope>NUCLEOTIDE SEQUENCE [LARGE SCALE GENOMIC DNA]</scope>
    <source>
        <strain evidence="4 5">CAIM 1751</strain>
    </source>
</reference>
<sequence length="498" mass="56282">MITVIRTDASVFIGSGHVMRCLVLARRLQEQGKKVSFACIPQQGDLIAFIEQRGFQVIRLSSVLKPLVPQKDDDYLSWLQRSVEEDVDDFLSYVTQVDLVITDHYAIGHEWQTAIQQRLKCKVVAIDDLVREHSADLIVDQTLGRKSCEYSSAAKVLAGSQYALLAPRFSQLRERAFSRKKTGNNIRVLVSMGGADLPNATLRVLTQLVDLPNLAITVLLSPRAPHYSEVRRFCCFYTHITHHDFIEDMASIMLDHDVAIGAPGTTSWERACLGLPSVIIPLADNQREISKQLVKRGAVLLINLEDLEEQSANKLEQIIADWDSFVSANLELCDGFGVERVVNEIDKLVSSHSRQLSIRKATLDDIQCVYEWQCHPETRRYALNAAVPSLEEHIAWMQNKLTCFNDYFYMVVNQDGKRLGVVRLDKQMSEEYLLSVYINPEHYGQGIASKALALVDVKHPAIVIKATVMEENIASQKLFEKAGYLRLNKENFIRPALK</sequence>
<dbReference type="InterPro" id="IPR000182">
    <property type="entry name" value="GNAT_dom"/>
</dbReference>
<dbReference type="GO" id="GO:0016787">
    <property type="term" value="F:hydrolase activity"/>
    <property type="evidence" value="ECO:0007669"/>
    <property type="project" value="UniProtKB-KW"/>
</dbReference>
<dbReference type="Pfam" id="PF04101">
    <property type="entry name" value="Glyco_tran_28_C"/>
    <property type="match status" value="1"/>
</dbReference>
<dbReference type="Gene3D" id="3.40.630.30">
    <property type="match status" value="1"/>
</dbReference>
<evidence type="ECO:0000259" key="3">
    <source>
        <dbReference type="PROSITE" id="PS51186"/>
    </source>
</evidence>
<protein>
    <submittedName>
        <fullName evidence="4">UDP-2,4-diacetamido-2,4, 6-trideoxy-beta-L-altropyranose hydrolase</fullName>
        <ecNumber evidence="4">3.6.1.57</ecNumber>
    </submittedName>
</protein>
<dbReference type="CDD" id="cd04301">
    <property type="entry name" value="NAT_SF"/>
    <property type="match status" value="1"/>
</dbReference>
<comment type="caution">
    <text evidence="4">The sequence shown here is derived from an EMBL/GenBank/DDBJ whole genome shotgun (WGS) entry which is preliminary data.</text>
</comment>
<dbReference type="NCBIfam" id="TIGR03590">
    <property type="entry name" value="PseG"/>
    <property type="match status" value="1"/>
</dbReference>
<dbReference type="EC" id="3.6.1.57" evidence="4"/>
<dbReference type="InterPro" id="IPR020023">
    <property type="entry name" value="PseG"/>
</dbReference>
<proteinExistence type="predicted"/>
<dbReference type="InterPro" id="IPR016181">
    <property type="entry name" value="Acyl_CoA_acyltransferase"/>
</dbReference>
<evidence type="ECO:0000256" key="1">
    <source>
        <dbReference type="PIRSR" id="PIRSR620023-1"/>
    </source>
</evidence>
<dbReference type="Pfam" id="PF13302">
    <property type="entry name" value="Acetyltransf_3"/>
    <property type="match status" value="1"/>
</dbReference>
<feature type="domain" description="N-acetyltransferase" evidence="3">
    <location>
        <begin position="356"/>
        <end position="498"/>
    </location>
</feature>
<dbReference type="Gene3D" id="3.40.50.2000">
    <property type="entry name" value="Glycogen Phosphorylase B"/>
    <property type="match status" value="1"/>
</dbReference>